<protein>
    <submittedName>
        <fullName evidence="1">Putative guanine-nucleotide-exchange-factor</fullName>
    </submittedName>
</protein>
<dbReference type="VEuPathDB" id="TriTrypDB:TcCL_NonESM04071"/>
<dbReference type="VEuPathDB" id="TriTrypDB:TcCLB.509203.79"/>
<dbReference type="VEuPathDB" id="TriTrypDB:Tc_MARK_1421"/>
<dbReference type="VEuPathDB" id="TriTrypDB:C3747_299g11"/>
<dbReference type="VEuPathDB" id="TriTrypDB:TcYC6_0014030"/>
<dbReference type="VEuPathDB" id="TriTrypDB:C4B63_6g224"/>
<evidence type="ECO:0000313" key="1">
    <source>
        <dbReference type="EMBL" id="PWV00761.1"/>
    </source>
</evidence>
<dbReference type="Proteomes" id="UP000246121">
    <property type="component" value="Unassembled WGS sequence"/>
</dbReference>
<name>A0A2V2VWX6_TRYCR</name>
<dbReference type="VEuPathDB" id="TriTrypDB:TcBrA4_0077850"/>
<accession>A0A2V2VWX6</accession>
<comment type="caution">
    <text evidence="1">The sequence shown here is derived from an EMBL/GenBank/DDBJ whole genome shotgun (WGS) entry which is preliminary data.</text>
</comment>
<evidence type="ECO:0000313" key="2">
    <source>
        <dbReference type="Proteomes" id="UP000246121"/>
    </source>
</evidence>
<dbReference type="VEuPathDB" id="TriTrypDB:BCY84_15893"/>
<gene>
    <name evidence="1" type="ORF">C4B63_6g224</name>
</gene>
<proteinExistence type="predicted"/>
<dbReference type="EMBL" id="PRFA01000006">
    <property type="protein sequence ID" value="PWV00761.1"/>
    <property type="molecule type" value="Genomic_DNA"/>
</dbReference>
<reference evidence="1 2" key="1">
    <citation type="journal article" date="2018" name="Microb. Genom.">
        <title>Expanding an expanded genome: long-read sequencing of Trypanosoma cruzi.</title>
        <authorList>
            <person name="Berna L."/>
            <person name="Rodriguez M."/>
            <person name="Chiribao M.L."/>
            <person name="Parodi-Talice A."/>
            <person name="Pita S."/>
            <person name="Rijo G."/>
            <person name="Alvarez-Valin F."/>
            <person name="Robello C."/>
        </authorList>
    </citation>
    <scope>NUCLEOTIDE SEQUENCE [LARGE SCALE GENOMIC DNA]</scope>
    <source>
        <strain evidence="1 2">Dm28c</strain>
    </source>
</reference>
<dbReference type="VEuPathDB" id="TriTrypDB:TcCLB.508699.20"/>
<dbReference type="VEuPathDB" id="TriTrypDB:ECC02_010212"/>
<dbReference type="VEuPathDB" id="TriTrypDB:TCSYLVIO_007524"/>
<dbReference type="VEuPathDB" id="TriTrypDB:TcG_01831"/>
<organism evidence="1 2">
    <name type="scientific">Trypanosoma cruzi</name>
    <dbReference type="NCBI Taxonomy" id="5693"/>
    <lineage>
        <taxon>Eukaryota</taxon>
        <taxon>Discoba</taxon>
        <taxon>Euglenozoa</taxon>
        <taxon>Kinetoplastea</taxon>
        <taxon>Metakinetoplastina</taxon>
        <taxon>Trypanosomatida</taxon>
        <taxon>Trypanosomatidae</taxon>
        <taxon>Trypanosoma</taxon>
        <taxon>Schizotrypanum</taxon>
    </lineage>
</organism>
<dbReference type="AlphaFoldDB" id="A0A2V2VWX6"/>
<sequence>MDHSASRRGMEVGRKRQNPPFVVIVIGEVFNASSHPLFPVAPAEELPFALLPVCNTPVIDYILRISREMEQMRFIFYSIASLWRQCVNICRATVPPAAGRECRGAT</sequence>